<name>Q2QLN6_ORYSJ</name>
<dbReference type="InterPro" id="IPR000477">
    <property type="entry name" value="RT_dom"/>
</dbReference>
<keyword evidence="13" id="KW-0239">DNA-directed DNA polymerase</keyword>
<dbReference type="GO" id="GO:0006310">
    <property type="term" value="P:DNA recombination"/>
    <property type="evidence" value="ECO:0007669"/>
    <property type="project" value="UniProtKB-KW"/>
</dbReference>
<dbReference type="Gene3D" id="1.10.340.70">
    <property type="match status" value="1"/>
</dbReference>
<dbReference type="Gene3D" id="3.30.420.10">
    <property type="entry name" value="Ribonuclease H-like superfamily/Ribonuclease H"/>
    <property type="match status" value="1"/>
</dbReference>
<evidence type="ECO:0000256" key="4">
    <source>
        <dbReference type="ARBA" id="ARBA00022722"/>
    </source>
</evidence>
<dbReference type="PANTHER" id="PTHR37984:SF5">
    <property type="entry name" value="PROTEIN NYNRIN-LIKE"/>
    <property type="match status" value="1"/>
</dbReference>
<evidence type="ECO:0000256" key="14">
    <source>
        <dbReference type="ARBA" id="ARBA00023125"/>
    </source>
</evidence>
<keyword evidence="5" id="KW-0479">Metal-binding</keyword>
<dbReference type="Pfam" id="PF03732">
    <property type="entry name" value="Retrotrans_gag"/>
    <property type="match status" value="1"/>
</dbReference>
<evidence type="ECO:0000259" key="19">
    <source>
        <dbReference type="PROSITE" id="PS50994"/>
    </source>
</evidence>
<dbReference type="GO" id="GO:0004190">
    <property type="term" value="F:aspartic-type endopeptidase activity"/>
    <property type="evidence" value="ECO:0007669"/>
    <property type="project" value="UniProtKB-KW"/>
</dbReference>
<feature type="region of interest" description="Disordered" evidence="17">
    <location>
        <begin position="62"/>
        <end position="94"/>
    </location>
</feature>
<dbReference type="InterPro" id="IPR056924">
    <property type="entry name" value="SH3_Tf2-1"/>
</dbReference>
<keyword evidence="7" id="KW-0255">Endonuclease</keyword>
<dbReference type="Pfam" id="PF17919">
    <property type="entry name" value="RT_RNaseH_2"/>
    <property type="match status" value="1"/>
</dbReference>
<dbReference type="GO" id="GO:0003964">
    <property type="term" value="F:RNA-directed DNA polymerase activity"/>
    <property type="evidence" value="ECO:0007669"/>
    <property type="project" value="UniProtKB-KW"/>
</dbReference>
<dbReference type="FunFam" id="3.10.10.10:FF:000007">
    <property type="entry name" value="Retrovirus-related Pol polyprotein from transposon 17.6-like Protein"/>
    <property type="match status" value="1"/>
</dbReference>
<dbReference type="InterPro" id="IPR050951">
    <property type="entry name" value="Retrovirus_Pol_polyprotein"/>
</dbReference>
<dbReference type="InterPro" id="IPR041577">
    <property type="entry name" value="RT_RNaseH_2"/>
</dbReference>
<evidence type="ECO:0000313" key="20">
    <source>
        <dbReference type="EMBL" id="ABA99961.1"/>
    </source>
</evidence>
<evidence type="ECO:0000256" key="16">
    <source>
        <dbReference type="ARBA" id="ARBA00023268"/>
    </source>
</evidence>
<keyword evidence="12" id="KW-0695">RNA-directed DNA polymerase</keyword>
<feature type="domain" description="Reverse transcriptase" evidence="18">
    <location>
        <begin position="684"/>
        <end position="863"/>
    </location>
</feature>
<dbReference type="SUPFAM" id="SSF50630">
    <property type="entry name" value="Acid proteases"/>
    <property type="match status" value="1"/>
</dbReference>
<accession>Q2QLN6</accession>
<reference evidence="20" key="1">
    <citation type="journal article" date="2005" name="BMC Biol.">
        <title>The sequence of rice chromosomes 11 and 12, rich in disease resistance genes and recent gene duplications.</title>
        <authorList>
            <consortium name="The rice chromosomes 11 and 12 sequencing consortia"/>
        </authorList>
    </citation>
    <scope>NUCLEOTIDE SEQUENCE [LARGE SCALE GENOMIC DNA]</scope>
</reference>
<keyword evidence="15" id="KW-0233">DNA recombination</keyword>
<dbReference type="EMBL" id="DP000011">
    <property type="protein sequence ID" value="ABA99961.1"/>
    <property type="molecule type" value="Genomic_DNA"/>
</dbReference>
<evidence type="ECO:0000256" key="9">
    <source>
        <dbReference type="ARBA" id="ARBA00022842"/>
    </source>
</evidence>
<feature type="compositionally biased region" description="Polar residues" evidence="17">
    <location>
        <begin position="1573"/>
        <end position="1583"/>
    </location>
</feature>
<reference evidence="20" key="2">
    <citation type="submission" date="2005-04" db="EMBL/GenBank/DDBJ databases">
        <authorList>
            <person name="Buell C.R."/>
            <person name="Wing R.A."/>
            <person name="McCombie W.A."/>
            <person name="Ouyang S."/>
        </authorList>
    </citation>
    <scope>NUCLEOTIDE SEQUENCE</scope>
</reference>
<evidence type="ECO:0000256" key="17">
    <source>
        <dbReference type="SAM" id="MobiDB-lite"/>
    </source>
</evidence>
<proteinExistence type="predicted"/>
<dbReference type="PROSITE" id="PS50878">
    <property type="entry name" value="RT_POL"/>
    <property type="match status" value="1"/>
</dbReference>
<dbReference type="InterPro" id="IPR005162">
    <property type="entry name" value="Retrotrans_gag_dom"/>
</dbReference>
<dbReference type="InterPro" id="IPR041588">
    <property type="entry name" value="Integrase_H2C2"/>
</dbReference>
<dbReference type="InterPro" id="IPR021109">
    <property type="entry name" value="Peptidase_aspartic_dom_sf"/>
</dbReference>
<dbReference type="PANTHER" id="PTHR37984">
    <property type="entry name" value="PROTEIN CBG26694"/>
    <property type="match status" value="1"/>
</dbReference>
<dbReference type="Pfam" id="PF24626">
    <property type="entry name" value="SH3_Tf2-1"/>
    <property type="match status" value="1"/>
</dbReference>
<keyword evidence="6" id="KW-0064">Aspartyl protease</keyword>
<feature type="region of interest" description="Disordered" evidence="17">
    <location>
        <begin position="329"/>
        <end position="384"/>
    </location>
</feature>
<sequence length="1619" mass="182142">MEKQNLDFGKILGDIQESLASLNTKQAETQAAVVKLDAGVSGWRPQVESAIQGLREEVSELLPSTGEERKAPLLPTPSEAKAARLPTPPTSTQLAAAEGGSKWAAGHHVQMNFRGRTPVVSSTQGPAPGKGTIDFTPNFTSKFDGGGWESGEFDSEHGDRQYNHRVPKLDFPKFDGSDSQEWRMKCEHYFDVNNTFPGLWVRIATIYFLGRAASWLRSSRAHLRFPMWEDFCAAVSAKFDRDQHENLIRQMDSIKQNGTVWEFYERFDELMNQLLVYDPTLSSKYLTHRFTKGLRREIRNAVLLQRPKDLESALAVALLQEEVMENSPPTTVREFKKSDGSSSLKINGKGAWPLPLPPGKGGGVPVSNRADERRSSDTVRSPTSLTEKVSALKSYRRAQGLCYVCAEKWSPNHKCASSVQLNVVQELLCLFLEEDSHVESENAGQNGSLTRELMAISLQAVQGTEPDGTMRMLGQLQGKELLVLVDSGSSVSFISSQIAEGLTGIQPLSRRLSVRVANGETLCCGAIIPNCEWQVQGHKFQTTLRVLPITSYDMILGMDWLMKHSPMSVDWSLKTITLSLQGTTVTLQGVHSELAHCKILSANEMQQFQQRKAVAHMVQLCSITDDVEPETIPVPVQELMQEFTTVFAEPKGLPPTRPFDHSIPLLPGAQPINDEIEAQVTEMLQNGIIQHNTSPFASPVLLVKKKDGSWHFCVDYRHLNAITVKNKCPLPIIDELLDELSGAQWFTKLDLRAVYHQIRMKVEDEHKTAFRTHHGHFEFRVLPFGLTSAPATFQGIMNSILSTLLRRCVLVFVDDILIYSRTLEDHIHHLRAVFQILNKHGLKVKQSKCSFAQQKLSYLGHSIGPNGVATETDKIAAVRDWPTPQSVKELRSFLGLAGYYRKFVKNFGIISKPLTNLLRKGQLFAWTSMTNEAFLTLKHTLVSAPVLALPDFSIPFVVETDASDKGIGAVLMQRNHPVAFLSKALGPRHLGLSTYEKESLAIMLAIDHWRPYLQHAEFSIRTDHRSLAFLDEQRLTTPWQHKALTKLLGLQYKILYKKGSENSAADALSRYPDKETVVLSALSVCIPEWTQEVIEGYAQDSDSLSKVQTLCINNSAIPDFTLKNGLLYFKDKMWIGNNPIVQRKILANLHTAAIGGHSGITMTYQRIKQLFAWIGLRSDVVKFIQHCTICQQAKGEHVKYPGMLQPLPVPEQSWQIVSLDFIEGLPRSSTFNCILVVVDKFSKYAHFVALAHPFTTLEVAEAYMQHIHRLHGLPEAIISDQDRIFTSNLWTTLFRLAGTQLRMSSSYHPQSDRQTERMNQCLKTFLRCFVHASPSQWSRWLALAEYWYNTSFHSSLGTTPFEVLYGHKPRYFGLTASAACSAPELSDWLHERDKMQTLIREHLLRAQMRMKHQADTKHSERSFAVGDWVYMKLQPFVQQSVVTCTNRKLSFRFYGPFQVLAKVGSVAYRLDLPPSCLIHPVIHVSQLNKAVAPSDQVHSKLPILDDADAVTPVPQQVIDRRSVHKGAKMVEQVLIRWSGPDSAVVTWENLQELQQRFPQTKAWEQASFQGRGNVMACTTSGPSQEGEEQGGRQDSKQPLLRRSTREKRPNSLYQPSVWT</sequence>
<keyword evidence="8" id="KW-0378">Hydrolase</keyword>
<dbReference type="Gene3D" id="3.10.10.10">
    <property type="entry name" value="HIV Type 1 Reverse Transcriptase, subunit A, domain 1"/>
    <property type="match status" value="1"/>
</dbReference>
<dbReference type="GO" id="GO:0003723">
    <property type="term" value="F:RNA binding"/>
    <property type="evidence" value="ECO:0007669"/>
    <property type="project" value="UniProtKB-KW"/>
</dbReference>
<dbReference type="CDD" id="cd09274">
    <property type="entry name" value="RNase_HI_RT_Ty3"/>
    <property type="match status" value="1"/>
</dbReference>
<dbReference type="CDD" id="cd01647">
    <property type="entry name" value="RT_LTR"/>
    <property type="match status" value="1"/>
</dbReference>
<evidence type="ECO:0000256" key="12">
    <source>
        <dbReference type="ARBA" id="ARBA00022918"/>
    </source>
</evidence>
<evidence type="ECO:0000256" key="11">
    <source>
        <dbReference type="ARBA" id="ARBA00022908"/>
    </source>
</evidence>
<dbReference type="GO" id="GO:0006508">
    <property type="term" value="P:proteolysis"/>
    <property type="evidence" value="ECO:0007669"/>
    <property type="project" value="UniProtKB-KW"/>
</dbReference>
<evidence type="ECO:0000256" key="13">
    <source>
        <dbReference type="ARBA" id="ARBA00022932"/>
    </source>
</evidence>
<keyword evidence="11" id="KW-0229">DNA integration</keyword>
<dbReference type="FunFam" id="3.30.70.270:FF:000020">
    <property type="entry name" value="Transposon Tf2-6 polyprotein-like Protein"/>
    <property type="match status" value="1"/>
</dbReference>
<dbReference type="GO" id="GO:0003887">
    <property type="term" value="F:DNA-directed DNA polymerase activity"/>
    <property type="evidence" value="ECO:0007669"/>
    <property type="project" value="UniProtKB-KW"/>
</dbReference>
<evidence type="ECO:0000256" key="3">
    <source>
        <dbReference type="ARBA" id="ARBA00022695"/>
    </source>
</evidence>
<feature type="domain" description="Integrase catalytic" evidence="19">
    <location>
        <begin position="1204"/>
        <end position="1368"/>
    </location>
</feature>
<dbReference type="CDD" id="cd00303">
    <property type="entry name" value="retropepsin_like"/>
    <property type="match status" value="1"/>
</dbReference>
<dbReference type="InterPro" id="IPR001969">
    <property type="entry name" value="Aspartic_peptidase_AS"/>
</dbReference>
<feature type="region of interest" description="Disordered" evidence="17">
    <location>
        <begin position="1573"/>
        <end position="1619"/>
    </location>
</feature>
<dbReference type="PROSITE" id="PS00141">
    <property type="entry name" value="ASP_PROTEASE"/>
    <property type="match status" value="1"/>
</dbReference>
<dbReference type="Gene3D" id="2.40.70.10">
    <property type="entry name" value="Acid Proteases"/>
    <property type="match status" value="1"/>
</dbReference>
<evidence type="ECO:0000256" key="7">
    <source>
        <dbReference type="ARBA" id="ARBA00022759"/>
    </source>
</evidence>
<keyword evidence="10" id="KW-0694">RNA-binding</keyword>
<dbReference type="Pfam" id="PF08284">
    <property type="entry name" value="RVP_2"/>
    <property type="match status" value="1"/>
</dbReference>
<keyword evidence="16" id="KW-0511">Multifunctional enzyme</keyword>
<protein>
    <submittedName>
        <fullName evidence="20">Retrotransposon protein, putative, unclassified</fullName>
    </submittedName>
</protein>
<keyword evidence="9" id="KW-0460">Magnesium</keyword>
<dbReference type="PROSITE" id="PS50994">
    <property type="entry name" value="INTEGRASE"/>
    <property type="match status" value="1"/>
</dbReference>
<evidence type="ECO:0000256" key="8">
    <source>
        <dbReference type="ARBA" id="ARBA00022801"/>
    </source>
</evidence>
<keyword evidence="3" id="KW-0548">Nucleotidyltransferase</keyword>
<dbReference type="Pfam" id="PF17921">
    <property type="entry name" value="Integrase_H2C2"/>
    <property type="match status" value="1"/>
</dbReference>
<dbReference type="InterPro" id="IPR043502">
    <property type="entry name" value="DNA/RNA_pol_sf"/>
</dbReference>
<evidence type="ECO:0000256" key="10">
    <source>
        <dbReference type="ARBA" id="ARBA00022884"/>
    </source>
</evidence>
<evidence type="ECO:0000256" key="15">
    <source>
        <dbReference type="ARBA" id="ARBA00023172"/>
    </source>
</evidence>
<dbReference type="InterPro" id="IPR036397">
    <property type="entry name" value="RNaseH_sf"/>
</dbReference>
<evidence type="ECO:0000256" key="6">
    <source>
        <dbReference type="ARBA" id="ARBA00022750"/>
    </source>
</evidence>
<keyword evidence="14" id="KW-0238">DNA-binding</keyword>
<dbReference type="InterPro" id="IPR012337">
    <property type="entry name" value="RNaseH-like_sf"/>
</dbReference>
<evidence type="ECO:0000256" key="2">
    <source>
        <dbReference type="ARBA" id="ARBA00022679"/>
    </source>
</evidence>
<dbReference type="Gene3D" id="3.30.70.270">
    <property type="match status" value="2"/>
</dbReference>
<evidence type="ECO:0000256" key="5">
    <source>
        <dbReference type="ARBA" id="ARBA00022723"/>
    </source>
</evidence>
<evidence type="ECO:0000256" key="1">
    <source>
        <dbReference type="ARBA" id="ARBA00022670"/>
    </source>
</evidence>
<dbReference type="SUPFAM" id="SSF53098">
    <property type="entry name" value="Ribonuclease H-like"/>
    <property type="match status" value="1"/>
</dbReference>
<gene>
    <name evidence="20" type="ordered locus">LOC_Os12g43850</name>
</gene>
<keyword evidence="4" id="KW-0540">Nuclease</keyword>
<dbReference type="GO" id="GO:0003677">
    <property type="term" value="F:DNA binding"/>
    <property type="evidence" value="ECO:0007669"/>
    <property type="project" value="UniProtKB-KW"/>
</dbReference>
<dbReference type="GO" id="GO:0015074">
    <property type="term" value="P:DNA integration"/>
    <property type="evidence" value="ECO:0007669"/>
    <property type="project" value="UniProtKB-KW"/>
</dbReference>
<reference evidence="20" key="3">
    <citation type="submission" date="2006-01" db="EMBL/GenBank/DDBJ databases">
        <authorList>
            <person name="Buell R."/>
        </authorList>
    </citation>
    <scope>NUCLEOTIDE SEQUENCE</scope>
</reference>
<evidence type="ECO:0000259" key="18">
    <source>
        <dbReference type="PROSITE" id="PS50878"/>
    </source>
</evidence>
<dbReference type="GO" id="GO:0046872">
    <property type="term" value="F:metal ion binding"/>
    <property type="evidence" value="ECO:0007669"/>
    <property type="project" value="UniProtKB-KW"/>
</dbReference>
<dbReference type="InterPro" id="IPR043128">
    <property type="entry name" value="Rev_trsase/Diguanyl_cyclase"/>
</dbReference>
<dbReference type="GO" id="GO:0004519">
    <property type="term" value="F:endonuclease activity"/>
    <property type="evidence" value="ECO:0007669"/>
    <property type="project" value="UniProtKB-KW"/>
</dbReference>
<organism evidence="20">
    <name type="scientific">Oryza sativa subsp. japonica</name>
    <name type="common">Rice</name>
    <dbReference type="NCBI Taxonomy" id="39947"/>
    <lineage>
        <taxon>Eukaryota</taxon>
        <taxon>Viridiplantae</taxon>
        <taxon>Streptophyta</taxon>
        <taxon>Embryophyta</taxon>
        <taxon>Tracheophyta</taxon>
        <taxon>Spermatophyta</taxon>
        <taxon>Magnoliopsida</taxon>
        <taxon>Liliopsida</taxon>
        <taxon>Poales</taxon>
        <taxon>Poaceae</taxon>
        <taxon>BOP clade</taxon>
        <taxon>Oryzoideae</taxon>
        <taxon>Oryzeae</taxon>
        <taxon>Oryzinae</taxon>
        <taxon>Oryza</taxon>
        <taxon>Oryza sativa</taxon>
    </lineage>
</organism>
<keyword evidence="2" id="KW-0808">Transferase</keyword>
<dbReference type="InterPro" id="IPR001584">
    <property type="entry name" value="Integrase_cat-core"/>
</dbReference>
<keyword evidence="1" id="KW-0645">Protease</keyword>
<dbReference type="SUPFAM" id="SSF56672">
    <property type="entry name" value="DNA/RNA polymerases"/>
    <property type="match status" value="1"/>
</dbReference>
<dbReference type="Pfam" id="PF00078">
    <property type="entry name" value="RVT_1"/>
    <property type="match status" value="1"/>
</dbReference>